<gene>
    <name evidence="16 19" type="primary">aroB</name>
    <name evidence="15" type="synonym">aroK</name>
    <name evidence="19" type="ORF">ENQ20_16870</name>
</gene>
<evidence type="ECO:0000256" key="15">
    <source>
        <dbReference type="HAMAP-Rule" id="MF_00109"/>
    </source>
</evidence>
<evidence type="ECO:0000256" key="3">
    <source>
        <dbReference type="ARBA" id="ARBA00001947"/>
    </source>
</evidence>
<comment type="catalytic activity">
    <reaction evidence="15">
        <text>shikimate + ATP = 3-phosphoshikimate + ADP + H(+)</text>
        <dbReference type="Rhea" id="RHEA:13121"/>
        <dbReference type="ChEBI" id="CHEBI:15378"/>
        <dbReference type="ChEBI" id="CHEBI:30616"/>
        <dbReference type="ChEBI" id="CHEBI:36208"/>
        <dbReference type="ChEBI" id="CHEBI:145989"/>
        <dbReference type="ChEBI" id="CHEBI:456216"/>
        <dbReference type="EC" id="2.7.1.71"/>
    </reaction>
</comment>
<feature type="binding site" evidence="16">
    <location>
        <position position="325"/>
    </location>
    <ligand>
        <name>NAD(+)</name>
        <dbReference type="ChEBI" id="CHEBI:57540"/>
    </ligand>
</feature>
<dbReference type="InterPro" id="IPR030960">
    <property type="entry name" value="DHQS/DOIS_N"/>
</dbReference>
<evidence type="ECO:0000313" key="19">
    <source>
        <dbReference type="EMBL" id="HDX33140.1"/>
    </source>
</evidence>
<comment type="function">
    <text evidence="16">Catalyzes the conversion of 3-deoxy-D-arabino-heptulosonate 7-phosphate (DAHP) to dehydroquinate (DHQ).</text>
</comment>
<keyword evidence="11 16" id="KW-0057">Aromatic amino acid biosynthesis</keyword>
<keyword evidence="7 16" id="KW-0479">Metal-binding</keyword>
<dbReference type="CDD" id="cd08195">
    <property type="entry name" value="DHQS"/>
    <property type="match status" value="1"/>
</dbReference>
<dbReference type="InterPro" id="IPR031322">
    <property type="entry name" value="Shikimate/glucono_kinase"/>
</dbReference>
<feature type="binding site" evidence="15">
    <location>
        <position position="86"/>
    </location>
    <ligand>
        <name>substrate</name>
    </ligand>
</feature>
<evidence type="ECO:0000259" key="18">
    <source>
        <dbReference type="Pfam" id="PF24621"/>
    </source>
</evidence>
<dbReference type="EC" id="4.2.3.4" evidence="16"/>
<dbReference type="PANTHER" id="PTHR43622:SF7">
    <property type="entry name" value="3-DEHYDROQUINATE SYNTHASE, CHLOROPLASTIC"/>
    <property type="match status" value="1"/>
</dbReference>
<evidence type="ECO:0000256" key="5">
    <source>
        <dbReference type="ARBA" id="ARBA00022490"/>
    </source>
</evidence>
<dbReference type="GO" id="GO:0005524">
    <property type="term" value="F:ATP binding"/>
    <property type="evidence" value="ECO:0007669"/>
    <property type="project" value="UniProtKB-UniRule"/>
</dbReference>
<dbReference type="PRINTS" id="PR01100">
    <property type="entry name" value="SHIKIMTKNASE"/>
</dbReference>
<dbReference type="Gene3D" id="1.20.1090.10">
    <property type="entry name" value="Dehydroquinate synthase-like - alpha domain"/>
    <property type="match status" value="1"/>
</dbReference>
<accession>A0A7C1FTT6</accession>
<dbReference type="InterPro" id="IPR000623">
    <property type="entry name" value="Shikimate_kinase/TSH1"/>
</dbReference>
<comment type="pathway">
    <text evidence="4 16">Metabolic intermediate biosynthesis; chorismate biosynthesis; chorismate from D-erythrose 4-phosphate and phosphoenolpyruvate: step 2/7.</text>
</comment>
<comment type="subunit">
    <text evidence="15">Monomer.</text>
</comment>
<dbReference type="GO" id="GO:0000287">
    <property type="term" value="F:magnesium ion binding"/>
    <property type="evidence" value="ECO:0007669"/>
    <property type="project" value="UniProtKB-UniRule"/>
</dbReference>
<dbReference type="EMBL" id="DSMG01000177">
    <property type="protein sequence ID" value="HDX33140.1"/>
    <property type="molecule type" value="Genomic_DNA"/>
</dbReference>
<keyword evidence="5 16" id="KW-0963">Cytoplasm</keyword>
<dbReference type="SUPFAM" id="SSF52540">
    <property type="entry name" value="P-loop containing nucleoside triphosphate hydrolases"/>
    <property type="match status" value="1"/>
</dbReference>
<evidence type="ECO:0000256" key="9">
    <source>
        <dbReference type="ARBA" id="ARBA00022833"/>
    </source>
</evidence>
<dbReference type="Gene3D" id="3.40.50.300">
    <property type="entry name" value="P-loop containing nucleotide triphosphate hydrolases"/>
    <property type="match status" value="1"/>
</dbReference>
<feature type="binding site" evidence="16">
    <location>
        <position position="334"/>
    </location>
    <ligand>
        <name>NAD(+)</name>
        <dbReference type="ChEBI" id="CHEBI:57540"/>
    </ligand>
</feature>
<dbReference type="InterPro" id="IPR050071">
    <property type="entry name" value="Dehydroquinate_synthase"/>
</dbReference>
<dbReference type="CDD" id="cd00464">
    <property type="entry name" value="SK"/>
    <property type="match status" value="1"/>
</dbReference>
<feature type="binding site" evidence="16">
    <location>
        <position position="423"/>
    </location>
    <ligand>
        <name>Zn(2+)</name>
        <dbReference type="ChEBI" id="CHEBI:29105"/>
    </ligand>
</feature>
<feature type="binding site" evidence="15">
    <location>
        <position position="22"/>
    </location>
    <ligand>
        <name>Mg(2+)</name>
        <dbReference type="ChEBI" id="CHEBI:18420"/>
    </ligand>
</feature>
<keyword evidence="8 16" id="KW-0547">Nucleotide-binding</keyword>
<sequence>MAQSVISDGNIILTGFMGVGKSTVGRILSQRLGRRFVDMDEVLVERFGKPIPAIFAEDGEEAFRAAEAQLCQELAQQRNLVISTGGGALINPESRRALEASGAVVCLHASEEEILRRLANATDRPLLPGEAEERRRRIHLLLQQRRFAYGAIAYQVDTTALSAEEVADRVLEAALANQEVPGLNRIPVRSPSGDYDLLLGEGLLRHTGRLLLNRSMRPGVAAVVTNEMIRLHAETVSASLRDAGFEPVLCLVPEGEQHKTLESVRLLYDQFVAAGLDRNSPVIAVGGGVIGDMAGFAAATYLRGVPFVQVPTSLLAMVDASVGGKVGVDLPQGKNLVGAFKQPVVVLMDVATFASLPSDEFRAGLAEVVKHGIIGAPRLFVQLEEEGPVNLLQLVADAVRVKVRIVEQDPFERGVRATLNLGHTFGHAIEQVTNYRIRHGDAVAVGMVAAANMAVELGRCEPALAARIYNLLERLGLPTSVSGCSVDAIYAAMAHDKKRVGKTLRFIIPQALGDVTIINDPGEAIVRRAIASVIT</sequence>
<dbReference type="FunFam" id="3.40.50.1970:FF:000007">
    <property type="entry name" value="Pentafunctional AROM polypeptide"/>
    <property type="match status" value="1"/>
</dbReference>
<keyword evidence="10 16" id="KW-0520">NAD</keyword>
<evidence type="ECO:0000256" key="1">
    <source>
        <dbReference type="ARBA" id="ARBA00001393"/>
    </source>
</evidence>
<name>A0A7C1FTT6_9CHLR</name>
<evidence type="ECO:0000256" key="6">
    <source>
        <dbReference type="ARBA" id="ARBA00022605"/>
    </source>
</evidence>
<comment type="caution">
    <text evidence="19">The sequence shown here is derived from an EMBL/GenBank/DDBJ whole genome shotgun (WGS) entry which is preliminary data.</text>
</comment>
<reference evidence="19" key="1">
    <citation type="journal article" date="2020" name="mSystems">
        <title>Genome- and Community-Level Interaction Insights into Carbon Utilization and Element Cycling Functions of Hydrothermarchaeota in Hydrothermal Sediment.</title>
        <authorList>
            <person name="Zhou Z."/>
            <person name="Liu Y."/>
            <person name="Xu W."/>
            <person name="Pan J."/>
            <person name="Luo Z.H."/>
            <person name="Li M."/>
        </authorList>
    </citation>
    <scope>NUCLEOTIDE SEQUENCE [LARGE SCALE GENOMIC DNA]</scope>
    <source>
        <strain evidence="19">SpSt-289</strain>
    </source>
</reference>
<evidence type="ECO:0000256" key="7">
    <source>
        <dbReference type="ARBA" id="ARBA00022723"/>
    </source>
</evidence>
<comment type="pathway">
    <text evidence="15">Metabolic intermediate biosynthesis; chorismate biosynthesis; chorismate from D-erythrose 4-phosphate and phosphoenolpyruvate: step 5/7.</text>
</comment>
<feature type="binding site" evidence="16">
    <location>
        <position position="439"/>
    </location>
    <ligand>
        <name>Zn(2+)</name>
        <dbReference type="ChEBI" id="CHEBI:29105"/>
    </ligand>
</feature>
<comment type="cofactor">
    <cofactor evidence="2 16">
        <name>NAD(+)</name>
        <dbReference type="ChEBI" id="CHEBI:57540"/>
    </cofactor>
</comment>
<evidence type="ECO:0000256" key="11">
    <source>
        <dbReference type="ARBA" id="ARBA00023141"/>
    </source>
</evidence>
<feature type="binding site" evidence="16">
    <location>
        <begin position="288"/>
        <end position="292"/>
    </location>
    <ligand>
        <name>NAD(+)</name>
        <dbReference type="ChEBI" id="CHEBI:57540"/>
    </ligand>
</feature>
<comment type="cofactor">
    <cofactor evidence="16">
        <name>Co(2+)</name>
        <dbReference type="ChEBI" id="CHEBI:48828"/>
    </cofactor>
    <cofactor evidence="16">
        <name>Zn(2+)</name>
        <dbReference type="ChEBI" id="CHEBI:29105"/>
    </cofactor>
    <text evidence="16">Binds 1 divalent metal cation per subunit. Can use either Co(2+) or Zn(2+).</text>
</comment>
<feature type="binding site" evidence="16">
    <location>
        <begin position="312"/>
        <end position="313"/>
    </location>
    <ligand>
        <name>NAD(+)</name>
        <dbReference type="ChEBI" id="CHEBI:57540"/>
    </ligand>
</feature>
<dbReference type="InterPro" id="IPR027417">
    <property type="entry name" value="P-loop_NTPase"/>
</dbReference>
<comment type="similarity">
    <text evidence="16">Belongs to the sugar phosphate cyclases superfamily. Dehydroquinate synthase family.</text>
</comment>
<dbReference type="Gene3D" id="3.40.50.1970">
    <property type="match status" value="1"/>
</dbReference>
<keyword evidence="13" id="KW-0511">Multifunctional enzyme</keyword>
<dbReference type="PANTHER" id="PTHR43622">
    <property type="entry name" value="3-DEHYDROQUINATE SYNTHASE"/>
    <property type="match status" value="1"/>
</dbReference>
<feature type="domain" description="3-dehydroquinate synthase N-terminal" evidence="17">
    <location>
        <begin position="250"/>
        <end position="362"/>
    </location>
</feature>
<dbReference type="Pfam" id="PF24621">
    <property type="entry name" value="DHQS_C"/>
    <property type="match status" value="1"/>
</dbReference>
<evidence type="ECO:0000256" key="4">
    <source>
        <dbReference type="ARBA" id="ARBA00004661"/>
    </source>
</evidence>
<dbReference type="HAMAP" id="MF_00110">
    <property type="entry name" value="DHQ_synthase"/>
    <property type="match status" value="1"/>
</dbReference>
<comment type="catalytic activity">
    <reaction evidence="1 16">
        <text>7-phospho-2-dehydro-3-deoxy-D-arabino-heptonate = 3-dehydroquinate + phosphate</text>
        <dbReference type="Rhea" id="RHEA:21968"/>
        <dbReference type="ChEBI" id="CHEBI:32364"/>
        <dbReference type="ChEBI" id="CHEBI:43474"/>
        <dbReference type="ChEBI" id="CHEBI:58394"/>
        <dbReference type="EC" id="4.2.3.4"/>
    </reaction>
</comment>
<keyword evidence="12 16" id="KW-0456">Lyase</keyword>
<dbReference type="GO" id="GO:0009073">
    <property type="term" value="P:aromatic amino acid family biosynthetic process"/>
    <property type="evidence" value="ECO:0007669"/>
    <property type="project" value="UniProtKB-KW"/>
</dbReference>
<keyword evidence="15" id="KW-0067">ATP-binding</keyword>
<feature type="binding site" evidence="15">
    <location>
        <position position="124"/>
    </location>
    <ligand>
        <name>ATP</name>
        <dbReference type="ChEBI" id="CHEBI:30616"/>
    </ligand>
</feature>
<evidence type="ECO:0000256" key="13">
    <source>
        <dbReference type="ARBA" id="ARBA00023268"/>
    </source>
</evidence>
<dbReference type="GO" id="GO:0009423">
    <property type="term" value="P:chorismate biosynthetic process"/>
    <property type="evidence" value="ECO:0007669"/>
    <property type="project" value="UniProtKB-UniRule"/>
</dbReference>
<keyword evidence="6 16" id="KW-0028">Amino-acid biosynthesis</keyword>
<evidence type="ECO:0000256" key="8">
    <source>
        <dbReference type="ARBA" id="ARBA00022741"/>
    </source>
</evidence>
<dbReference type="GO" id="GO:0003856">
    <property type="term" value="F:3-dehydroquinate synthase activity"/>
    <property type="evidence" value="ECO:0007669"/>
    <property type="project" value="UniProtKB-UniRule"/>
</dbReference>
<dbReference type="GO" id="GO:0004765">
    <property type="term" value="F:shikimate kinase activity"/>
    <property type="evidence" value="ECO:0007669"/>
    <property type="project" value="UniProtKB-UniRule"/>
</dbReference>
<keyword evidence="15" id="KW-0460">Magnesium</keyword>
<evidence type="ECO:0000259" key="17">
    <source>
        <dbReference type="Pfam" id="PF01761"/>
    </source>
</evidence>
<dbReference type="EC" id="2.7.1.71" evidence="15"/>
<feature type="binding site" evidence="15">
    <location>
        <position position="40"/>
    </location>
    <ligand>
        <name>substrate</name>
    </ligand>
</feature>
<comment type="cofactor">
    <cofactor evidence="3">
        <name>Zn(2+)</name>
        <dbReference type="ChEBI" id="CHEBI:29105"/>
    </cofactor>
</comment>
<dbReference type="AlphaFoldDB" id="A0A7C1FTT6"/>
<dbReference type="SUPFAM" id="SSF56796">
    <property type="entry name" value="Dehydroquinate synthase-like"/>
    <property type="match status" value="1"/>
</dbReference>
<dbReference type="Pfam" id="PF01202">
    <property type="entry name" value="SKI"/>
    <property type="match status" value="1"/>
</dbReference>
<feature type="domain" description="3-dehydroquinate synthase C-terminal" evidence="18">
    <location>
        <begin position="364"/>
        <end position="498"/>
    </location>
</feature>
<keyword evidence="14 16" id="KW-0170">Cobalt</keyword>
<evidence type="ECO:0000256" key="2">
    <source>
        <dbReference type="ARBA" id="ARBA00001911"/>
    </source>
</evidence>
<proteinExistence type="inferred from homology"/>
<dbReference type="GO" id="GO:0008652">
    <property type="term" value="P:amino acid biosynthetic process"/>
    <property type="evidence" value="ECO:0007669"/>
    <property type="project" value="UniProtKB-KW"/>
</dbReference>
<dbReference type="Pfam" id="PF01761">
    <property type="entry name" value="DHQ_synthase"/>
    <property type="match status" value="1"/>
</dbReference>
<comment type="cofactor">
    <cofactor evidence="15">
        <name>Mg(2+)</name>
        <dbReference type="ChEBI" id="CHEBI:18420"/>
    </cofactor>
    <text evidence="15">Binds 1 Mg(2+) ion per subunit.</text>
</comment>
<evidence type="ECO:0000256" key="12">
    <source>
        <dbReference type="ARBA" id="ARBA00023239"/>
    </source>
</evidence>
<keyword evidence="9 16" id="KW-0862">Zinc</keyword>
<feature type="binding site" evidence="16">
    <location>
        <position position="367"/>
    </location>
    <ligand>
        <name>Zn(2+)</name>
        <dbReference type="ChEBI" id="CHEBI:29105"/>
    </ligand>
</feature>
<comment type="subcellular location">
    <subcellularLocation>
        <location evidence="16">Cytoplasm</location>
    </subcellularLocation>
</comment>
<dbReference type="InterPro" id="IPR016037">
    <property type="entry name" value="DHQ_synth_AroB"/>
</dbReference>
<evidence type="ECO:0000256" key="10">
    <source>
        <dbReference type="ARBA" id="ARBA00023027"/>
    </source>
</evidence>
<keyword evidence="15" id="KW-0808">Transferase</keyword>
<organism evidence="19">
    <name type="scientific">Caldilinea aerophila</name>
    <dbReference type="NCBI Taxonomy" id="133453"/>
    <lineage>
        <taxon>Bacteria</taxon>
        <taxon>Bacillati</taxon>
        <taxon>Chloroflexota</taxon>
        <taxon>Caldilineae</taxon>
        <taxon>Caldilineales</taxon>
        <taxon>Caldilineaceae</taxon>
        <taxon>Caldilinea</taxon>
    </lineage>
</organism>
<comment type="function">
    <text evidence="15">Catalyzes the specific phosphorylation of the 3-hydroxyl group of shikimic acid using ATP as a cosubstrate.</text>
</comment>
<protein>
    <recommendedName>
        <fullName evidence="15 16">Multifunctional fusion protein</fullName>
    </recommendedName>
    <domain>
        <recommendedName>
            <fullName evidence="15">Shikimate kinase</fullName>
            <shortName evidence="15">SK</shortName>
            <ecNumber evidence="15">2.7.1.71</ecNumber>
        </recommendedName>
    </domain>
    <domain>
        <recommendedName>
            <fullName evidence="16">3-dehydroquinate synthase</fullName>
            <shortName evidence="16">DHQS</shortName>
            <ecNumber evidence="16">4.2.3.4</ecNumber>
        </recommendedName>
    </domain>
</protein>
<dbReference type="NCBIfam" id="TIGR01357">
    <property type="entry name" value="aroB"/>
    <property type="match status" value="1"/>
</dbReference>
<feature type="binding site" evidence="15">
    <location>
        <position position="145"/>
    </location>
    <ligand>
        <name>substrate</name>
    </ligand>
</feature>
<dbReference type="InterPro" id="IPR056179">
    <property type="entry name" value="DHQS_C"/>
</dbReference>
<comment type="similarity">
    <text evidence="15">Belongs to the shikimate kinase family.</text>
</comment>
<feature type="binding site" evidence="15">
    <location>
        <begin position="18"/>
        <end position="23"/>
    </location>
    <ligand>
        <name>ATP</name>
        <dbReference type="ChEBI" id="CHEBI:30616"/>
    </ligand>
</feature>
<dbReference type="HAMAP" id="MF_00109">
    <property type="entry name" value="Shikimate_kinase"/>
    <property type="match status" value="1"/>
</dbReference>
<dbReference type="GO" id="GO:0005737">
    <property type="term" value="C:cytoplasm"/>
    <property type="evidence" value="ECO:0007669"/>
    <property type="project" value="UniProtKB-SubCell"/>
</dbReference>
<feature type="binding site" evidence="15">
    <location>
        <position position="64"/>
    </location>
    <ligand>
        <name>substrate</name>
    </ligand>
</feature>
<keyword evidence="15" id="KW-0418">Kinase</keyword>
<comment type="caution">
    <text evidence="16">Lacks conserved residue(s) required for the propagation of feature annotation.</text>
</comment>
<dbReference type="UniPathway" id="UPA00053">
    <property type="reaction ID" value="UER00085"/>
</dbReference>
<evidence type="ECO:0000256" key="14">
    <source>
        <dbReference type="ARBA" id="ARBA00023285"/>
    </source>
</evidence>
<evidence type="ECO:0000256" key="16">
    <source>
        <dbReference type="HAMAP-Rule" id="MF_00110"/>
    </source>
</evidence>
<feature type="binding site" evidence="16">
    <location>
        <begin position="254"/>
        <end position="259"/>
    </location>
    <ligand>
        <name>NAD(+)</name>
        <dbReference type="ChEBI" id="CHEBI:57540"/>
    </ligand>
</feature>